<protein>
    <submittedName>
        <fullName evidence="1">Uncharacterized protein</fullName>
    </submittedName>
</protein>
<dbReference type="OrthoDB" id="7619538at2"/>
<gene>
    <name evidence="1" type="ORF">BN1012_Phect1810</name>
</gene>
<dbReference type="HOGENOM" id="CLU_1831486_0_0_5"/>
<organism evidence="1 2">
    <name type="scientific">Candidatus Phaeomarinibacter ectocarpi</name>
    <dbReference type="NCBI Taxonomy" id="1458461"/>
    <lineage>
        <taxon>Bacteria</taxon>
        <taxon>Pseudomonadati</taxon>
        <taxon>Pseudomonadota</taxon>
        <taxon>Alphaproteobacteria</taxon>
        <taxon>Hyphomicrobiales</taxon>
        <taxon>Parvibaculaceae</taxon>
        <taxon>Candidatus Phaeomarinibacter</taxon>
    </lineage>
</organism>
<reference evidence="1 2" key="1">
    <citation type="journal article" date="2014" name="Front. Genet.">
        <title>Genome and metabolic network of "Candidatus Phaeomarinobacter ectocarpi" Ec32, a new candidate genus of Alphaproteobacteria frequently associated with brown algae.</title>
        <authorList>
            <person name="Dittami S.M."/>
            <person name="Barbeyron T."/>
            <person name="Boyen C."/>
            <person name="Cambefort J."/>
            <person name="Collet G."/>
            <person name="Delage L."/>
            <person name="Gobet A."/>
            <person name="Groisillier A."/>
            <person name="Leblanc C."/>
            <person name="Michel G."/>
            <person name="Scornet D."/>
            <person name="Siegel A."/>
            <person name="Tapia J.E."/>
            <person name="Tonon T."/>
        </authorList>
    </citation>
    <scope>NUCLEOTIDE SEQUENCE [LARGE SCALE GENOMIC DNA]</scope>
    <source>
        <strain evidence="1 2">Ec32</strain>
    </source>
</reference>
<keyword evidence="2" id="KW-1185">Reference proteome</keyword>
<dbReference type="KEGG" id="pect:BN1012_Phect1810"/>
<evidence type="ECO:0000313" key="1">
    <source>
        <dbReference type="EMBL" id="CDO60024.1"/>
    </source>
</evidence>
<dbReference type="Proteomes" id="UP000032160">
    <property type="component" value="Chromosome I"/>
</dbReference>
<dbReference type="AlphaFoldDB" id="X5MFP3"/>
<name>X5MFP3_9HYPH</name>
<dbReference type="RefSeq" id="WP_043948161.1">
    <property type="nucleotide sequence ID" value="NZ_HG966617.1"/>
</dbReference>
<dbReference type="EMBL" id="HG966617">
    <property type="protein sequence ID" value="CDO60024.1"/>
    <property type="molecule type" value="Genomic_DNA"/>
</dbReference>
<accession>X5MFP3</accession>
<evidence type="ECO:0000313" key="2">
    <source>
        <dbReference type="Proteomes" id="UP000032160"/>
    </source>
</evidence>
<sequence length="140" mass="16603">MKQKRILTPEDYHPGHPWYYLLGGTPPFPKQILERVKKHGYRGYKQRYIEEAAAKAEPDRSIALRAIKDDSRNSLFANLSRYREVARGLRKYRENPGEQPCFCSDVHQSVSLKHNHIYNDFAHLIWLDELLSEQRDLFDF</sequence>
<proteinExistence type="predicted"/>